<feature type="active site" evidence="4">
    <location>
        <position position="246"/>
    </location>
</feature>
<dbReference type="InterPro" id="IPR005945">
    <property type="entry name" value="Pro_imino_pep"/>
</dbReference>
<reference evidence="6 7" key="1">
    <citation type="submission" date="2016-08" db="EMBL/GenBank/DDBJ databases">
        <title>Evolution of the type three secretion system and type three effector repertoires in Xanthomonas.</title>
        <authorList>
            <person name="Merda D."/>
            <person name="Briand M."/>
            <person name="Bosis E."/>
            <person name="Rousseau C."/>
            <person name="Portier P."/>
            <person name="Jacques M.-A."/>
            <person name="Fischer-Le Saux M."/>
        </authorList>
    </citation>
    <scope>NUCLEOTIDE SEQUENCE [LARGE SCALE GENOMIC DNA]</scope>
    <source>
        <strain evidence="6 7">CFBP 3122</strain>
    </source>
</reference>
<feature type="domain" description="AB hydrolase-1" evidence="5">
    <location>
        <begin position="29"/>
        <end position="279"/>
    </location>
</feature>
<dbReference type="AlphaFoldDB" id="A0A2S6Z5Y9"/>
<dbReference type="InterPro" id="IPR050228">
    <property type="entry name" value="Carboxylesterase_BioH"/>
</dbReference>
<evidence type="ECO:0000256" key="2">
    <source>
        <dbReference type="ARBA" id="ARBA00022801"/>
    </source>
</evidence>
<dbReference type="PANTHER" id="PTHR43194">
    <property type="entry name" value="HYDROLASE ALPHA/BETA FOLD FAMILY"/>
    <property type="match status" value="1"/>
</dbReference>
<dbReference type="RefSeq" id="WP_104597579.1">
    <property type="nucleotide sequence ID" value="NZ_MIGV01000006.1"/>
</dbReference>
<dbReference type="GO" id="GO:0006508">
    <property type="term" value="P:proteolysis"/>
    <property type="evidence" value="ECO:0007669"/>
    <property type="project" value="InterPro"/>
</dbReference>
<name>A0A2S6Z5Y9_9XANT</name>
<keyword evidence="2 3" id="KW-0378">Hydrolase</keyword>
<evidence type="ECO:0000256" key="3">
    <source>
        <dbReference type="PIRNR" id="PIRNR005539"/>
    </source>
</evidence>
<dbReference type="GO" id="GO:0008233">
    <property type="term" value="F:peptidase activity"/>
    <property type="evidence" value="ECO:0007669"/>
    <property type="project" value="InterPro"/>
</dbReference>
<accession>A0A2S6Z5Y9</accession>
<evidence type="ECO:0000259" key="5">
    <source>
        <dbReference type="Pfam" id="PF00561"/>
    </source>
</evidence>
<protein>
    <submittedName>
        <fullName evidence="6">Amino acid amidase</fullName>
    </submittedName>
</protein>
<gene>
    <name evidence="6" type="ORF">XaplCFBP3122_07665</name>
</gene>
<evidence type="ECO:0000256" key="1">
    <source>
        <dbReference type="ARBA" id="ARBA00010088"/>
    </source>
</evidence>
<evidence type="ECO:0000313" key="6">
    <source>
        <dbReference type="EMBL" id="PPT76903.1"/>
    </source>
</evidence>
<dbReference type="Proteomes" id="UP000238270">
    <property type="component" value="Unassembled WGS sequence"/>
</dbReference>
<dbReference type="SUPFAM" id="SSF53474">
    <property type="entry name" value="alpha/beta-Hydrolases"/>
    <property type="match status" value="1"/>
</dbReference>
<evidence type="ECO:0000256" key="4">
    <source>
        <dbReference type="PIRSR" id="PIRSR005539-1"/>
    </source>
</evidence>
<dbReference type="NCBIfam" id="TIGR01250">
    <property type="entry name" value="pro_imino_pep_2"/>
    <property type="match status" value="1"/>
</dbReference>
<dbReference type="InterPro" id="IPR002410">
    <property type="entry name" value="Peptidase_S33"/>
</dbReference>
<sequence>MQPTEGYVQFRGYRTWYRITGDLRSDACPLIVLHGGPGCTHDYVDSFQDLAANGRAVIHYDQLGNGKSTHLPDAEPGFWTVGLFLDELQALITQLGLSQYALLGQSWGGMLAAEHAVRRPAGLRALVIANSPASMGLWRAAALRLRAHLPEDIQAVLDAHEAAGTLDDPAYRAASQVFYAQHVCRVLPWPAEVARTFAAIDADPTVYHAMNGPTEFHVVGSLRNWSIVERLHRISAPTLVLSGKYDEATPETVEPYARLIPDVRWHVFANSSHMPHVEERPACMRLVGNFLDDHTPWPGADLAHASTLVSRAV</sequence>
<comment type="caution">
    <text evidence="6">The sequence shown here is derived from an EMBL/GenBank/DDBJ whole genome shotgun (WGS) entry which is preliminary data.</text>
</comment>
<dbReference type="InterPro" id="IPR000073">
    <property type="entry name" value="AB_hydrolase_1"/>
</dbReference>
<evidence type="ECO:0000313" key="7">
    <source>
        <dbReference type="Proteomes" id="UP000238270"/>
    </source>
</evidence>
<dbReference type="InterPro" id="IPR029058">
    <property type="entry name" value="AB_hydrolase_fold"/>
</dbReference>
<dbReference type="Gene3D" id="3.40.50.1820">
    <property type="entry name" value="alpha/beta hydrolase"/>
    <property type="match status" value="1"/>
</dbReference>
<feature type="active site" description="Proton donor" evidence="4">
    <location>
        <position position="273"/>
    </location>
</feature>
<dbReference type="PIRSF" id="PIRSF005539">
    <property type="entry name" value="Pept_S33_TRI_F1"/>
    <property type="match status" value="1"/>
</dbReference>
<feature type="active site" description="Nucleophile" evidence="4">
    <location>
        <position position="106"/>
    </location>
</feature>
<proteinExistence type="inferred from homology"/>
<dbReference type="PANTHER" id="PTHR43194:SF2">
    <property type="entry name" value="PEROXISOMAL MEMBRANE PROTEIN LPX1"/>
    <property type="match status" value="1"/>
</dbReference>
<dbReference type="Pfam" id="PF00561">
    <property type="entry name" value="Abhydrolase_1"/>
    <property type="match status" value="1"/>
</dbReference>
<dbReference type="EMBL" id="MIGV01000006">
    <property type="protein sequence ID" value="PPT76903.1"/>
    <property type="molecule type" value="Genomic_DNA"/>
</dbReference>
<dbReference type="PRINTS" id="PR00793">
    <property type="entry name" value="PROAMNOPTASE"/>
</dbReference>
<organism evidence="6 7">
    <name type="scientific">Xanthomonas arboricola pv. populi</name>
    <dbReference type="NCBI Taxonomy" id="487823"/>
    <lineage>
        <taxon>Bacteria</taxon>
        <taxon>Pseudomonadati</taxon>
        <taxon>Pseudomonadota</taxon>
        <taxon>Gammaproteobacteria</taxon>
        <taxon>Lysobacterales</taxon>
        <taxon>Lysobacteraceae</taxon>
        <taxon>Xanthomonas</taxon>
    </lineage>
</organism>
<comment type="similarity">
    <text evidence="1">Belongs to the peptidase S33 family.</text>
</comment>